<evidence type="ECO:0000313" key="3">
    <source>
        <dbReference type="Proteomes" id="UP000509638"/>
    </source>
</evidence>
<accession>A0A7D5IPU9</accession>
<reference evidence="2 3" key="1">
    <citation type="submission" date="2020-06" db="EMBL/GenBank/DDBJ databases">
        <authorList>
            <person name="Jo H."/>
        </authorList>
    </citation>
    <scope>NUCLEOTIDE SEQUENCE [LARGE SCALE GENOMIC DNA]</scope>
    <source>
        <strain evidence="2 3">I46</strain>
    </source>
</reference>
<dbReference type="AlphaFoldDB" id="A0A7D5IPU9"/>
<feature type="compositionally biased region" description="Basic and acidic residues" evidence="1">
    <location>
        <begin position="1"/>
        <end position="19"/>
    </location>
</feature>
<evidence type="ECO:0000256" key="1">
    <source>
        <dbReference type="SAM" id="MobiDB-lite"/>
    </source>
</evidence>
<organism evidence="2 3">
    <name type="scientific">Microbacterium oleivorans</name>
    <dbReference type="NCBI Taxonomy" id="273677"/>
    <lineage>
        <taxon>Bacteria</taxon>
        <taxon>Bacillati</taxon>
        <taxon>Actinomycetota</taxon>
        <taxon>Actinomycetes</taxon>
        <taxon>Micrococcales</taxon>
        <taxon>Microbacteriaceae</taxon>
        <taxon>Microbacterium</taxon>
    </lineage>
</organism>
<feature type="compositionally biased region" description="Basic and acidic residues" evidence="1">
    <location>
        <begin position="31"/>
        <end position="52"/>
    </location>
</feature>
<gene>
    <name evidence="2" type="ORF">HW566_08465</name>
</gene>
<name>A0A7D5IPU9_9MICO</name>
<dbReference type="RefSeq" id="WP_178012041.1">
    <property type="nucleotide sequence ID" value="NZ_CP058316.1"/>
</dbReference>
<evidence type="ECO:0000313" key="2">
    <source>
        <dbReference type="EMBL" id="QLD11799.1"/>
    </source>
</evidence>
<feature type="region of interest" description="Disordered" evidence="1">
    <location>
        <begin position="1"/>
        <end position="69"/>
    </location>
</feature>
<feature type="compositionally biased region" description="Acidic residues" evidence="1">
    <location>
        <begin position="60"/>
        <end position="69"/>
    </location>
</feature>
<dbReference type="Proteomes" id="UP000509638">
    <property type="component" value="Chromosome"/>
</dbReference>
<proteinExistence type="predicted"/>
<dbReference type="EMBL" id="CP058316">
    <property type="protein sequence ID" value="QLD11799.1"/>
    <property type="molecule type" value="Genomic_DNA"/>
</dbReference>
<sequence>MTDHHDNAAEHEGAEHAPDEEPSTDELEEPSVAKEPGEEPKAPEKKDEEPSHRAVGIGVIDDEVPPVAP</sequence>
<protein>
    <submittedName>
        <fullName evidence="2">Uncharacterized protein</fullName>
    </submittedName>
</protein>
<feature type="compositionally biased region" description="Acidic residues" evidence="1">
    <location>
        <begin position="20"/>
        <end position="29"/>
    </location>
</feature>